<proteinExistence type="predicted"/>
<gene>
    <name evidence="1" type="ORF">NLI96_g12990</name>
</gene>
<keyword evidence="2" id="KW-1185">Reference proteome</keyword>
<dbReference type="InterPro" id="IPR059206">
    <property type="entry name" value="Sll1717-like"/>
</dbReference>
<dbReference type="Proteomes" id="UP001212997">
    <property type="component" value="Unassembled WGS sequence"/>
</dbReference>
<comment type="caution">
    <text evidence="1">The sequence shown here is derived from an EMBL/GenBank/DDBJ whole genome shotgun (WGS) entry which is preliminary data.</text>
</comment>
<organism evidence="1 2">
    <name type="scientific">Meripilus lineatus</name>
    <dbReference type="NCBI Taxonomy" id="2056292"/>
    <lineage>
        <taxon>Eukaryota</taxon>
        <taxon>Fungi</taxon>
        <taxon>Dikarya</taxon>
        <taxon>Basidiomycota</taxon>
        <taxon>Agaricomycotina</taxon>
        <taxon>Agaricomycetes</taxon>
        <taxon>Polyporales</taxon>
        <taxon>Meripilaceae</taxon>
        <taxon>Meripilus</taxon>
    </lineage>
</organism>
<sequence length="289" mass="32693">MLNSGFQNVRITAWLVLDRLDVAFAESDELEGNALRALFRTYLDMINLANIKVKIFLRDDVWRRIVSGGFREASHVTRSLTLTWSQQSLLNLIVRRLLANDAVCSHYGVNRLEVLADANLQSKVFYMAFPEQIDAGQNRPKTLEWMLSRTVDGTKRTAPRELIHLLQSAREEQLKLTELGNSPPEDNLLLGKAAIRAALPAVSKARYEQTLCAEYPALQPYLRKLEREKAQQSRTTLSALWGCSEDKAAEVAERLVDAGFFERRGTKQTPAYWVPMLYRAALDLVQGAA</sequence>
<evidence type="ECO:0000313" key="1">
    <source>
        <dbReference type="EMBL" id="KAJ3473460.1"/>
    </source>
</evidence>
<protein>
    <submittedName>
        <fullName evidence="1">Uncharacterized protein</fullName>
    </submittedName>
</protein>
<evidence type="ECO:0000313" key="2">
    <source>
        <dbReference type="Proteomes" id="UP001212997"/>
    </source>
</evidence>
<dbReference type="AlphaFoldDB" id="A0AAD5UQM2"/>
<accession>A0AAD5UQM2</accession>
<dbReference type="EMBL" id="JANAWD010001384">
    <property type="protein sequence ID" value="KAJ3473460.1"/>
    <property type="molecule type" value="Genomic_DNA"/>
</dbReference>
<dbReference type="NCBIfam" id="NF047389">
    <property type="entry name" value="ATPase_Sll1717"/>
    <property type="match status" value="1"/>
</dbReference>
<name>A0AAD5UQM2_9APHY</name>
<reference evidence="1" key="1">
    <citation type="submission" date="2022-07" db="EMBL/GenBank/DDBJ databases">
        <title>Genome Sequence of Physisporinus lineatus.</title>
        <authorList>
            <person name="Buettner E."/>
        </authorList>
    </citation>
    <scope>NUCLEOTIDE SEQUENCE</scope>
    <source>
        <strain evidence="1">VT162</strain>
    </source>
</reference>